<keyword evidence="1" id="KW-1133">Transmembrane helix</keyword>
<keyword evidence="3" id="KW-1185">Reference proteome</keyword>
<keyword evidence="1" id="KW-0472">Membrane</keyword>
<feature type="transmembrane region" description="Helical" evidence="1">
    <location>
        <begin position="125"/>
        <end position="142"/>
    </location>
</feature>
<feature type="transmembrane region" description="Helical" evidence="1">
    <location>
        <begin position="72"/>
        <end position="89"/>
    </location>
</feature>
<feature type="transmembrane region" description="Helical" evidence="1">
    <location>
        <begin position="21"/>
        <end position="40"/>
    </location>
</feature>
<sequence>MINRNKIKNRITNQEQISNSLFLNLILAFSGGFQDAYTYIVRDKVFANAQTGNLVLMSTYLMEGHLARGLKYLFPLFSFVSGIFIADIVKSKYKNAKALHWRQSIVLAEIAIMIVVGFLPQNINTLASCMISFACALQLYSFQKVHKNPYASTMCIGNMKSGTTAFAAFLRSRDKKDLFKAFDYIAVVFTFACGAGIGGNFSQLFGEVTIWTSAVLLFVSFLIMDLDRKAGDNAF</sequence>
<dbReference type="Proteomes" id="UP000182624">
    <property type="component" value="Unassembled WGS sequence"/>
</dbReference>
<feature type="transmembrane region" description="Helical" evidence="1">
    <location>
        <begin position="101"/>
        <end position="119"/>
    </location>
</feature>
<organism evidence="2 3">
    <name type="scientific">Butyrivibrio proteoclasticus</name>
    <dbReference type="NCBI Taxonomy" id="43305"/>
    <lineage>
        <taxon>Bacteria</taxon>
        <taxon>Bacillati</taxon>
        <taxon>Bacillota</taxon>
        <taxon>Clostridia</taxon>
        <taxon>Lachnospirales</taxon>
        <taxon>Lachnospiraceae</taxon>
        <taxon>Butyrivibrio</taxon>
    </lineage>
</organism>
<feature type="transmembrane region" description="Helical" evidence="1">
    <location>
        <begin position="181"/>
        <end position="202"/>
    </location>
</feature>
<dbReference type="AlphaFoldDB" id="A0A1I5UNB1"/>
<dbReference type="OrthoDB" id="7057004at2"/>
<feature type="transmembrane region" description="Helical" evidence="1">
    <location>
        <begin position="208"/>
        <end position="226"/>
    </location>
</feature>
<reference evidence="3" key="1">
    <citation type="submission" date="2016-10" db="EMBL/GenBank/DDBJ databases">
        <authorList>
            <person name="Varghese N."/>
            <person name="Submissions S."/>
        </authorList>
    </citation>
    <scope>NUCLEOTIDE SEQUENCE [LARGE SCALE GENOMIC DNA]</scope>
    <source>
        <strain evidence="3">P18</strain>
    </source>
</reference>
<protein>
    <submittedName>
        <fullName evidence="2">Uncharacterized membrane protein YoaK, UPF0700 family</fullName>
    </submittedName>
</protein>
<keyword evidence="1" id="KW-0812">Transmembrane</keyword>
<name>A0A1I5UNB1_9FIRM</name>
<gene>
    <name evidence="2" type="ORF">SAMN04487928_113100</name>
</gene>
<evidence type="ECO:0000256" key="1">
    <source>
        <dbReference type="SAM" id="Phobius"/>
    </source>
</evidence>
<proteinExistence type="predicted"/>
<evidence type="ECO:0000313" key="3">
    <source>
        <dbReference type="Proteomes" id="UP000182624"/>
    </source>
</evidence>
<dbReference type="RefSeq" id="WP_143087460.1">
    <property type="nucleotide sequence ID" value="NZ_FOXO01000013.1"/>
</dbReference>
<accession>A0A1I5UNB1</accession>
<dbReference type="EMBL" id="FOXO01000013">
    <property type="protein sequence ID" value="SFP96803.1"/>
    <property type="molecule type" value="Genomic_DNA"/>
</dbReference>
<dbReference type="Pfam" id="PF06912">
    <property type="entry name" value="DUF1275"/>
    <property type="match status" value="1"/>
</dbReference>
<dbReference type="PANTHER" id="PTHR37314:SF4">
    <property type="entry name" value="UPF0700 TRANSMEMBRANE PROTEIN YOAK"/>
    <property type="match status" value="1"/>
</dbReference>
<dbReference type="PANTHER" id="PTHR37314">
    <property type="entry name" value="SLR0142 PROTEIN"/>
    <property type="match status" value="1"/>
</dbReference>
<evidence type="ECO:0000313" key="2">
    <source>
        <dbReference type="EMBL" id="SFP96803.1"/>
    </source>
</evidence>
<dbReference type="InterPro" id="IPR010699">
    <property type="entry name" value="DUF1275"/>
</dbReference>